<protein>
    <submittedName>
        <fullName evidence="1">Uncharacterized protein</fullName>
    </submittedName>
</protein>
<dbReference type="EMBL" id="CP037902">
    <property type="protein sequence ID" value="QBP14471.1"/>
    <property type="molecule type" value="Genomic_DNA"/>
</dbReference>
<reference evidence="1 2" key="1">
    <citation type="submission" date="2019-03" db="EMBL/GenBank/DDBJ databases">
        <title>Comparative insights into the high quality Complete genome sequence of highly metal resistant Cupriavidus metallidurans strain BS1 isolated from a gold-copper mine.</title>
        <authorList>
            <person name="Mazhar H.S."/>
            <person name="Rensing C."/>
        </authorList>
    </citation>
    <scope>NUCLEOTIDE SEQUENCE [LARGE SCALE GENOMIC DNA]</scope>
    <source>
        <strain evidence="1 2">BS1</strain>
        <plasmid evidence="1 2">p1</plasmid>
    </source>
</reference>
<dbReference type="RefSeq" id="WP_011229296.1">
    <property type="nucleotide sequence ID" value="NZ_CP026546.1"/>
</dbReference>
<evidence type="ECO:0000313" key="1">
    <source>
        <dbReference type="EMBL" id="QBP14471.1"/>
    </source>
</evidence>
<name>A0A2L0XD95_9BURK</name>
<dbReference type="AlphaFoldDB" id="A0A2L0XD95"/>
<dbReference type="GeneID" id="60824682"/>
<geneLocation type="plasmid" evidence="1">
    <name>p1</name>
</geneLocation>
<proteinExistence type="predicted"/>
<organism evidence="1 2">
    <name type="scientific">Cupriavidus metallidurans</name>
    <dbReference type="NCBI Taxonomy" id="119219"/>
    <lineage>
        <taxon>Bacteria</taxon>
        <taxon>Pseudomonadati</taxon>
        <taxon>Pseudomonadota</taxon>
        <taxon>Betaproteobacteria</taxon>
        <taxon>Burkholderiales</taxon>
        <taxon>Burkholderiaceae</taxon>
        <taxon>Cupriavidus</taxon>
    </lineage>
</organism>
<gene>
    <name evidence="1" type="ORF">DDF84_032695</name>
</gene>
<dbReference type="Proteomes" id="UP000253772">
    <property type="component" value="Plasmid p1"/>
</dbReference>
<accession>A0A2L0XD95</accession>
<sequence length="87" mass="9433">MLDFLEELNKSAKQTAYEEGIKRICEAVGILEPSPQDRLMAMQVGMLREQNELLHHIATGVGAIPKDKPLSFTGAVGAAIVGTLLTR</sequence>
<evidence type="ECO:0000313" key="2">
    <source>
        <dbReference type="Proteomes" id="UP000253772"/>
    </source>
</evidence>
<keyword evidence="1" id="KW-0614">Plasmid</keyword>
<dbReference type="OrthoDB" id="9771118at2"/>